<comment type="caution">
    <text evidence="3">The sequence shown here is derived from an EMBL/GenBank/DDBJ whole genome shotgun (WGS) entry which is preliminary data.</text>
</comment>
<gene>
    <name evidence="3" type="ORF">GCM10023149_22430</name>
</gene>
<dbReference type="RefSeq" id="WP_345211160.1">
    <property type="nucleotide sequence ID" value="NZ_BAABFT010000005.1"/>
</dbReference>
<protein>
    <recommendedName>
        <fullName evidence="2">DUF3943 domain-containing protein</fullName>
    </recommendedName>
</protein>
<evidence type="ECO:0000256" key="1">
    <source>
        <dbReference type="SAM" id="SignalP"/>
    </source>
</evidence>
<keyword evidence="4" id="KW-1185">Reference proteome</keyword>
<dbReference type="EMBL" id="BAABFT010000005">
    <property type="protein sequence ID" value="GAA4322228.1"/>
    <property type="molecule type" value="Genomic_DNA"/>
</dbReference>
<sequence>MISTTTKKLLFIAILFIYQKTFAQQPPIYNDQVFKTNLFKKPVKDTSVVKKHFGRAAFELGLAEVIPWTYDRYVAQVDYAKISWKTVGHNIKPGSWSWDNDPFQTNQFGHPYHGSQFFNAFRTNGYSFWQSAQAAVVGSYLWETFAENQAPSPNDFVNTSFGGIVLGEMTYRLSNKIVNNNSRGFKRQVSEVMGFIVSPMNGLNRILDGKWGKVSGLAKRDSSKISAEFDIGLRKFNADESNLITSGRFGWYGHARFIYGTPYEDYDTPFSNITINAEFGQDDSTKVNVISVYGSLAGWEIKSTGRTQHLAILSANYDYIRNEAFFYGAQSVKMNLYSNYNISKKIKANTTLGAGPVILAAVPDPYLYKGRNYNYGPGFAINGGGGFNIANKFFYNFYYRGGWMKTLNGNESSYFLHTVSTEVSYAIVKDLLIAVEPGYFTLRGTYKDYPDVNRNYPYLRISTRYMVNL</sequence>
<dbReference type="Pfam" id="PF13084">
    <property type="entry name" value="DUF3943"/>
    <property type="match status" value="1"/>
</dbReference>
<evidence type="ECO:0000259" key="2">
    <source>
        <dbReference type="Pfam" id="PF13084"/>
    </source>
</evidence>
<proteinExistence type="predicted"/>
<keyword evidence="1" id="KW-0732">Signal</keyword>
<feature type="domain" description="DUF3943" evidence="2">
    <location>
        <begin position="95"/>
        <end position="200"/>
    </location>
</feature>
<dbReference type="InterPro" id="IPR025079">
    <property type="entry name" value="DUF3943"/>
</dbReference>
<feature type="signal peptide" evidence="1">
    <location>
        <begin position="1"/>
        <end position="23"/>
    </location>
</feature>
<reference evidence="4" key="1">
    <citation type="journal article" date="2019" name="Int. J. Syst. Evol. Microbiol.">
        <title>The Global Catalogue of Microorganisms (GCM) 10K type strain sequencing project: providing services to taxonomists for standard genome sequencing and annotation.</title>
        <authorList>
            <consortium name="The Broad Institute Genomics Platform"/>
            <consortium name="The Broad Institute Genome Sequencing Center for Infectious Disease"/>
            <person name="Wu L."/>
            <person name="Ma J."/>
        </authorList>
    </citation>
    <scope>NUCLEOTIDE SEQUENCE [LARGE SCALE GENOMIC DNA]</scope>
    <source>
        <strain evidence="4">JCM 17705</strain>
    </source>
</reference>
<dbReference type="Proteomes" id="UP001500582">
    <property type="component" value="Unassembled WGS sequence"/>
</dbReference>
<accession>A0ABP8GDE0</accession>
<evidence type="ECO:0000313" key="3">
    <source>
        <dbReference type="EMBL" id="GAA4322228.1"/>
    </source>
</evidence>
<name>A0ABP8GDE0_9SPHI</name>
<evidence type="ECO:0000313" key="4">
    <source>
        <dbReference type="Proteomes" id="UP001500582"/>
    </source>
</evidence>
<organism evidence="3 4">
    <name type="scientific">Mucilaginibacter gynuensis</name>
    <dbReference type="NCBI Taxonomy" id="1302236"/>
    <lineage>
        <taxon>Bacteria</taxon>
        <taxon>Pseudomonadati</taxon>
        <taxon>Bacteroidota</taxon>
        <taxon>Sphingobacteriia</taxon>
        <taxon>Sphingobacteriales</taxon>
        <taxon>Sphingobacteriaceae</taxon>
        <taxon>Mucilaginibacter</taxon>
    </lineage>
</organism>
<feature type="chain" id="PRO_5045163647" description="DUF3943 domain-containing protein" evidence="1">
    <location>
        <begin position="24"/>
        <end position="469"/>
    </location>
</feature>